<evidence type="ECO:0000313" key="2">
    <source>
        <dbReference type="EMBL" id="TRW94223.1"/>
    </source>
</evidence>
<dbReference type="SUPFAM" id="SSF51206">
    <property type="entry name" value="cAMP-binding domain-like"/>
    <property type="match status" value="1"/>
</dbReference>
<gene>
    <name evidence="2" type="ORF">EKO24_012295</name>
</gene>
<dbReference type="CDD" id="cd00038">
    <property type="entry name" value="CAP_ED"/>
    <property type="match status" value="1"/>
</dbReference>
<dbReference type="Gene3D" id="2.60.120.10">
    <property type="entry name" value="Jelly Rolls"/>
    <property type="match status" value="1"/>
</dbReference>
<dbReference type="EMBL" id="RYFG02000100">
    <property type="protein sequence ID" value="TRW94223.1"/>
    <property type="molecule type" value="Genomic_DNA"/>
</dbReference>
<accession>A0ABY3CA37</accession>
<dbReference type="Pfam" id="PF00027">
    <property type="entry name" value="cNMP_binding"/>
    <property type="match status" value="1"/>
</dbReference>
<dbReference type="InterPro" id="IPR018490">
    <property type="entry name" value="cNMP-bd_dom_sf"/>
</dbReference>
<dbReference type="InterPro" id="IPR000595">
    <property type="entry name" value="cNMP-bd_dom"/>
</dbReference>
<name>A0ABY3CA37_9GAMM</name>
<dbReference type="InterPro" id="IPR014710">
    <property type="entry name" value="RmlC-like_jellyroll"/>
</dbReference>
<reference evidence="2 3" key="1">
    <citation type="journal article" date="2019" name="Antonie Van Leeuwenhoek">
        <title>Description of 'Ca. Methylobacter oryzae' KRF1, a novel species from the environmentally important Methylobacter clade 2.</title>
        <authorList>
            <person name="Khatri K."/>
            <person name="Mohite J.A."/>
            <person name="Pandit P.S."/>
            <person name="Bahulikar R."/>
            <person name="Rahalkar M.C."/>
        </authorList>
    </citation>
    <scope>NUCLEOTIDE SEQUENCE [LARGE SCALE GENOMIC DNA]</scope>
    <source>
        <strain evidence="2 3">KRF1</strain>
    </source>
</reference>
<sequence>MLSFCTKCNPSNPVIMIEANVPKLISIESTLESNAQILDSSHWGEDFTWEQLQTVSYYFKPYGAPKGTVIYKEGEPGSSMGVIAKGAIGVYKNDKLISTLRVGRTFGEMSVIDTQPRSATARAEKDTVFLSMDRNSMMILADQHPALAFKIIWNISRALSQRLRLTSAQLAEFLASNVI</sequence>
<dbReference type="InterPro" id="IPR018488">
    <property type="entry name" value="cNMP-bd_CS"/>
</dbReference>
<dbReference type="PANTHER" id="PTHR11635:SF152">
    <property type="entry name" value="CAMP-DEPENDENT PROTEIN KINASE TYPE I REGULATORY SUBUNIT-RELATED"/>
    <property type="match status" value="1"/>
</dbReference>
<dbReference type="PROSITE" id="PS00889">
    <property type="entry name" value="CNMP_BINDING_2"/>
    <property type="match status" value="1"/>
</dbReference>
<dbReference type="InterPro" id="IPR050503">
    <property type="entry name" value="cAMP-dep_PK_reg_su-like"/>
</dbReference>
<organism evidence="2 3">
    <name type="scientific">Candidatus Methylobacter oryzae</name>
    <dbReference type="NCBI Taxonomy" id="2497749"/>
    <lineage>
        <taxon>Bacteria</taxon>
        <taxon>Pseudomonadati</taxon>
        <taxon>Pseudomonadota</taxon>
        <taxon>Gammaproteobacteria</taxon>
        <taxon>Methylococcales</taxon>
        <taxon>Methylococcaceae</taxon>
        <taxon>Methylobacter</taxon>
    </lineage>
</organism>
<keyword evidence="3" id="KW-1185">Reference proteome</keyword>
<dbReference type="SMART" id="SM00100">
    <property type="entry name" value="cNMP"/>
    <property type="match status" value="1"/>
</dbReference>
<evidence type="ECO:0000313" key="3">
    <source>
        <dbReference type="Proteomes" id="UP000733744"/>
    </source>
</evidence>
<evidence type="ECO:0000259" key="1">
    <source>
        <dbReference type="PROSITE" id="PS50042"/>
    </source>
</evidence>
<feature type="domain" description="Cyclic nucleotide-binding" evidence="1">
    <location>
        <begin position="62"/>
        <end position="137"/>
    </location>
</feature>
<dbReference type="PROSITE" id="PS50042">
    <property type="entry name" value="CNMP_BINDING_3"/>
    <property type="match status" value="1"/>
</dbReference>
<protein>
    <submittedName>
        <fullName evidence="2">Cyclic nucleotide-binding domain-containing protein</fullName>
    </submittedName>
</protein>
<dbReference type="Proteomes" id="UP000733744">
    <property type="component" value="Unassembled WGS sequence"/>
</dbReference>
<dbReference type="PANTHER" id="PTHR11635">
    <property type="entry name" value="CAMP-DEPENDENT PROTEIN KINASE REGULATORY CHAIN"/>
    <property type="match status" value="1"/>
</dbReference>
<proteinExistence type="predicted"/>
<comment type="caution">
    <text evidence="2">The sequence shown here is derived from an EMBL/GenBank/DDBJ whole genome shotgun (WGS) entry which is preliminary data.</text>
</comment>